<dbReference type="PANTHER" id="PTHR19302">
    <property type="entry name" value="GAMMA TUBULIN COMPLEX PROTEIN"/>
    <property type="match status" value="1"/>
</dbReference>
<evidence type="ECO:0000259" key="6">
    <source>
        <dbReference type="Pfam" id="PF04130"/>
    </source>
</evidence>
<proteinExistence type="inferred from homology"/>
<organism evidence="7 8">
    <name type="scientific">Dibothriocephalus latus</name>
    <name type="common">Fish tapeworm</name>
    <name type="synonym">Diphyllobothrium latum</name>
    <dbReference type="NCBI Taxonomy" id="60516"/>
    <lineage>
        <taxon>Eukaryota</taxon>
        <taxon>Metazoa</taxon>
        <taxon>Spiralia</taxon>
        <taxon>Lophotrochozoa</taxon>
        <taxon>Platyhelminthes</taxon>
        <taxon>Cestoda</taxon>
        <taxon>Eucestoda</taxon>
        <taxon>Diphyllobothriidea</taxon>
        <taxon>Diphyllobothriidae</taxon>
        <taxon>Dibothriocephalus</taxon>
    </lineage>
</organism>
<dbReference type="GO" id="GO:0031122">
    <property type="term" value="P:cytoplasmic microtubule organization"/>
    <property type="evidence" value="ECO:0007669"/>
    <property type="project" value="TreeGrafter"/>
</dbReference>
<dbReference type="GO" id="GO:0051321">
    <property type="term" value="P:meiotic cell cycle"/>
    <property type="evidence" value="ECO:0007669"/>
    <property type="project" value="TreeGrafter"/>
</dbReference>
<keyword evidence="3 5" id="KW-0493">Microtubule</keyword>
<dbReference type="GO" id="GO:0051225">
    <property type="term" value="P:spindle assembly"/>
    <property type="evidence" value="ECO:0007669"/>
    <property type="project" value="TreeGrafter"/>
</dbReference>
<dbReference type="OrthoDB" id="775571at2759"/>
<dbReference type="GO" id="GO:0000278">
    <property type="term" value="P:mitotic cell cycle"/>
    <property type="evidence" value="ECO:0007669"/>
    <property type="project" value="TreeGrafter"/>
</dbReference>
<dbReference type="Pfam" id="PF04130">
    <property type="entry name" value="GCP_C_terminal"/>
    <property type="match status" value="1"/>
</dbReference>
<dbReference type="GO" id="GO:0007020">
    <property type="term" value="P:microtubule nucleation"/>
    <property type="evidence" value="ECO:0007669"/>
    <property type="project" value="InterPro"/>
</dbReference>
<feature type="domain" description="Gamma tubulin complex component C-terminal" evidence="6">
    <location>
        <begin position="53"/>
        <end position="285"/>
    </location>
</feature>
<reference evidence="7 8" key="1">
    <citation type="submission" date="2018-11" db="EMBL/GenBank/DDBJ databases">
        <authorList>
            <consortium name="Pathogen Informatics"/>
        </authorList>
    </citation>
    <scope>NUCLEOTIDE SEQUENCE [LARGE SCALE GENOMIC DNA]</scope>
</reference>
<dbReference type="InterPro" id="IPR042241">
    <property type="entry name" value="GCP_C_sf"/>
</dbReference>
<comment type="subcellular location">
    <subcellularLocation>
        <location evidence="5">Cytoplasm</location>
        <location evidence="5">Cytoskeleton</location>
        <location evidence="5">Microtubule organizing center</location>
    </subcellularLocation>
</comment>
<evidence type="ECO:0000313" key="8">
    <source>
        <dbReference type="Proteomes" id="UP000281553"/>
    </source>
</evidence>
<dbReference type="GO" id="GO:0043015">
    <property type="term" value="F:gamma-tubulin binding"/>
    <property type="evidence" value="ECO:0007669"/>
    <property type="project" value="InterPro"/>
</dbReference>
<evidence type="ECO:0000256" key="1">
    <source>
        <dbReference type="ARBA" id="ARBA00010337"/>
    </source>
</evidence>
<evidence type="ECO:0000313" key="7">
    <source>
        <dbReference type="EMBL" id="VDN11091.1"/>
    </source>
</evidence>
<evidence type="ECO:0000256" key="2">
    <source>
        <dbReference type="ARBA" id="ARBA00022490"/>
    </source>
</evidence>
<dbReference type="InterPro" id="IPR007259">
    <property type="entry name" value="GCP"/>
</dbReference>
<sequence>MTQEEAQLNSEIDEFPEVPFFYILDKSLTKPLQVQARVLDKCLVEHFITHLGLLEYLAFVRQIFFLEHSEIASSLLHPLFHELSSPSSSDCLRSVFDPESLNEALSHISIQRPRGMMEDQLPFRLTRLPKLEPLKDGPFFFDSLAIVYEAPWPLNICLHRHILAKYNSVFCELARVKHAIWALEAVYRHLRSSCQNRTYAYSGIFQASLWRHEMEQVIRCVDAYFATQVVKGSWSAFLRRIGSDKWFTSDPLSPNIVASLPQQLTSVSTLDELCSAHEEYVDGVLTWQIGGVTMGSPFGPFLANVFMGKLEETKLKDTIDDLKFYGQCVDSIFCLTNKTNKANNEIAFLNVLLHRQEDGSI</sequence>
<dbReference type="AlphaFoldDB" id="A0A3P7LY60"/>
<dbReference type="GO" id="GO:0005874">
    <property type="term" value="C:microtubule"/>
    <property type="evidence" value="ECO:0007669"/>
    <property type="project" value="UniProtKB-KW"/>
</dbReference>
<accession>A0A3P7LY60</accession>
<dbReference type="InterPro" id="IPR040457">
    <property type="entry name" value="GCP_C"/>
</dbReference>
<name>A0A3P7LY60_DIBLA</name>
<dbReference type="Proteomes" id="UP000281553">
    <property type="component" value="Unassembled WGS sequence"/>
</dbReference>
<keyword evidence="8" id="KW-1185">Reference proteome</keyword>
<dbReference type="PANTHER" id="PTHR19302:SF70">
    <property type="entry name" value="GAMMA-TUBULIN COMPLEX COMPONENT 6"/>
    <property type="match status" value="1"/>
</dbReference>
<evidence type="ECO:0000256" key="3">
    <source>
        <dbReference type="ARBA" id="ARBA00022701"/>
    </source>
</evidence>
<dbReference type="GO" id="GO:0000930">
    <property type="term" value="C:gamma-tubulin complex"/>
    <property type="evidence" value="ECO:0007669"/>
    <property type="project" value="TreeGrafter"/>
</dbReference>
<dbReference type="EMBL" id="UYRU01050672">
    <property type="protein sequence ID" value="VDN11091.1"/>
    <property type="molecule type" value="Genomic_DNA"/>
</dbReference>
<keyword evidence="4 5" id="KW-0206">Cytoskeleton</keyword>
<dbReference type="GO" id="GO:0000922">
    <property type="term" value="C:spindle pole"/>
    <property type="evidence" value="ECO:0007669"/>
    <property type="project" value="InterPro"/>
</dbReference>
<dbReference type="Gene3D" id="1.20.120.1900">
    <property type="entry name" value="Gamma-tubulin complex, C-terminal domain"/>
    <property type="match status" value="1"/>
</dbReference>
<keyword evidence="2 5" id="KW-0963">Cytoplasm</keyword>
<comment type="similarity">
    <text evidence="1 5">Belongs to the TUBGCP family.</text>
</comment>
<dbReference type="GO" id="GO:0051011">
    <property type="term" value="F:microtubule minus-end binding"/>
    <property type="evidence" value="ECO:0007669"/>
    <property type="project" value="TreeGrafter"/>
</dbReference>
<evidence type="ECO:0000256" key="4">
    <source>
        <dbReference type="ARBA" id="ARBA00023212"/>
    </source>
</evidence>
<evidence type="ECO:0000256" key="5">
    <source>
        <dbReference type="RuleBase" id="RU363050"/>
    </source>
</evidence>
<protein>
    <recommendedName>
        <fullName evidence="5">Gamma-tubulin complex component</fullName>
    </recommendedName>
</protein>
<gene>
    <name evidence="7" type="ORF">DILT_LOCUS6922</name>
</gene>